<feature type="compositionally biased region" description="Low complexity" evidence="1">
    <location>
        <begin position="116"/>
        <end position="128"/>
    </location>
</feature>
<evidence type="ECO:0000256" key="1">
    <source>
        <dbReference type="SAM" id="MobiDB-lite"/>
    </source>
</evidence>
<organism evidence="2 3">
    <name type="scientific">Vespula pensylvanica</name>
    <name type="common">Western yellow jacket</name>
    <name type="synonym">Wasp</name>
    <dbReference type="NCBI Taxonomy" id="30213"/>
    <lineage>
        <taxon>Eukaryota</taxon>
        <taxon>Metazoa</taxon>
        <taxon>Ecdysozoa</taxon>
        <taxon>Arthropoda</taxon>
        <taxon>Hexapoda</taxon>
        <taxon>Insecta</taxon>
        <taxon>Pterygota</taxon>
        <taxon>Neoptera</taxon>
        <taxon>Endopterygota</taxon>
        <taxon>Hymenoptera</taxon>
        <taxon>Apocrita</taxon>
        <taxon>Aculeata</taxon>
        <taxon>Vespoidea</taxon>
        <taxon>Vespidae</taxon>
        <taxon>Vespinae</taxon>
        <taxon>Vespula</taxon>
    </lineage>
</organism>
<feature type="region of interest" description="Disordered" evidence="1">
    <location>
        <begin position="110"/>
        <end position="139"/>
    </location>
</feature>
<evidence type="ECO:0000313" key="3">
    <source>
        <dbReference type="Proteomes" id="UP000600918"/>
    </source>
</evidence>
<reference evidence="2" key="1">
    <citation type="journal article" date="2020" name="G3 (Bethesda)">
        <title>High-Quality Assemblies for Three Invasive Social Wasps from the &lt;i&gt;Vespula&lt;/i&gt; Genus.</title>
        <authorList>
            <person name="Harrop T.W.R."/>
            <person name="Guhlin J."/>
            <person name="McLaughlin G.M."/>
            <person name="Permina E."/>
            <person name="Stockwell P."/>
            <person name="Gilligan J."/>
            <person name="Le Lec M.F."/>
            <person name="Gruber M.A.M."/>
            <person name="Quinn O."/>
            <person name="Lovegrove M."/>
            <person name="Duncan E.J."/>
            <person name="Remnant E.J."/>
            <person name="Van Eeckhoven J."/>
            <person name="Graham B."/>
            <person name="Knapp R.A."/>
            <person name="Langford K.W."/>
            <person name="Kronenberg Z."/>
            <person name="Press M.O."/>
            <person name="Eacker S.M."/>
            <person name="Wilson-Rankin E.E."/>
            <person name="Purcell J."/>
            <person name="Lester P.J."/>
            <person name="Dearden P.K."/>
        </authorList>
    </citation>
    <scope>NUCLEOTIDE SEQUENCE</scope>
    <source>
        <strain evidence="2">Volc-1</strain>
    </source>
</reference>
<proteinExistence type="predicted"/>
<dbReference type="AlphaFoldDB" id="A0A834NSK6"/>
<dbReference type="Proteomes" id="UP000600918">
    <property type="component" value="Unassembled WGS sequence"/>
</dbReference>
<comment type="caution">
    <text evidence="2">The sequence shown here is derived from an EMBL/GenBank/DDBJ whole genome shotgun (WGS) entry which is preliminary data.</text>
</comment>
<dbReference type="EMBL" id="JACSDY010000010">
    <property type="protein sequence ID" value="KAF7417188.1"/>
    <property type="molecule type" value="Genomic_DNA"/>
</dbReference>
<protein>
    <submittedName>
        <fullName evidence="2">Uncharacterized protein</fullName>
    </submittedName>
</protein>
<accession>A0A834NSK6</accession>
<name>A0A834NSK6_VESPE</name>
<sequence length="139" mass="16399">MELEDKRIKHRDSHFPEATIRIRLTLGSLRIYTHIDRVRRKRYSGKTAAAAATATATAREGKSKNVIARSIYRGRRVTRTEEENRERITLFSQFPILPCKICYEQHSPFSVEENQQDQQQQQQQHQHQPSFPYLTFSVR</sequence>
<keyword evidence="3" id="KW-1185">Reference proteome</keyword>
<gene>
    <name evidence="2" type="ORF">H0235_011719</name>
</gene>
<evidence type="ECO:0000313" key="2">
    <source>
        <dbReference type="EMBL" id="KAF7417188.1"/>
    </source>
</evidence>